<reference evidence="3 4" key="1">
    <citation type="journal article" date="2019" name="Gut">
        <title>Antibiotics-induced monodominance of a novel gut bacterial order.</title>
        <authorList>
            <person name="Hildebrand F."/>
            <person name="Moitinho-Silva L."/>
            <person name="Blasche S."/>
            <person name="Jahn M.T."/>
            <person name="Gossmann T.I."/>
            <person name="Heuerta-Cepas J."/>
            <person name="Hercog R."/>
            <person name="Luetge M."/>
            <person name="Bahram M."/>
            <person name="Pryszlak A."/>
            <person name="Alves R.J."/>
            <person name="Waszak S.M."/>
            <person name="Zhu A."/>
            <person name="Ye L."/>
            <person name="Costea P.I."/>
            <person name="Aalvink S."/>
            <person name="Belzer C."/>
            <person name="Forslund S.K."/>
            <person name="Sunagawa S."/>
            <person name="Hentschel U."/>
            <person name="Merten C."/>
            <person name="Patil K.R."/>
            <person name="Benes V."/>
            <person name="Bork P."/>
        </authorList>
    </citation>
    <scope>NUCLEOTIDE SEQUENCE [LARGE SCALE GENOMIC DNA]</scope>
    <source>
        <strain evidence="3 4">HDS1380</strain>
    </source>
</reference>
<dbReference type="GO" id="GO:0016491">
    <property type="term" value="F:oxidoreductase activity"/>
    <property type="evidence" value="ECO:0007669"/>
    <property type="project" value="UniProtKB-KW"/>
</dbReference>
<dbReference type="OrthoDB" id="9808814at2"/>
<proteinExistence type="inferred from homology"/>
<organism evidence="3 4">
    <name type="scientific">Candidatus Borkfalkia ceftriaxoniphila</name>
    <dbReference type="NCBI Taxonomy" id="2508949"/>
    <lineage>
        <taxon>Bacteria</taxon>
        <taxon>Bacillati</taxon>
        <taxon>Bacillota</taxon>
        <taxon>Clostridia</taxon>
        <taxon>Christensenellales</taxon>
        <taxon>Christensenellaceae</taxon>
        <taxon>Candidatus Borkfalkia</taxon>
    </lineage>
</organism>
<dbReference type="SUPFAM" id="SSF51735">
    <property type="entry name" value="NAD(P)-binding Rossmann-fold domains"/>
    <property type="match status" value="1"/>
</dbReference>
<dbReference type="PANTHER" id="PTHR43976:SF16">
    <property type="entry name" value="SHORT-CHAIN DEHYDROGENASE_REDUCTASE FAMILY PROTEIN"/>
    <property type="match status" value="1"/>
</dbReference>
<keyword evidence="4" id="KW-1185">Reference proteome</keyword>
<dbReference type="PANTHER" id="PTHR43976">
    <property type="entry name" value="SHORT CHAIN DEHYDROGENASE"/>
    <property type="match status" value="1"/>
</dbReference>
<accession>A0A4Q2K7D2</accession>
<dbReference type="Pfam" id="PF00106">
    <property type="entry name" value="adh_short"/>
    <property type="match status" value="1"/>
</dbReference>
<evidence type="ECO:0000256" key="2">
    <source>
        <dbReference type="ARBA" id="ARBA00023002"/>
    </source>
</evidence>
<dbReference type="Gene3D" id="3.40.50.720">
    <property type="entry name" value="NAD(P)-binding Rossmann-like Domain"/>
    <property type="match status" value="1"/>
</dbReference>
<name>A0A4Q2K7D2_9FIRM</name>
<dbReference type="Proteomes" id="UP000291269">
    <property type="component" value="Unassembled WGS sequence"/>
</dbReference>
<comment type="caution">
    <text evidence="3">The sequence shown here is derived from an EMBL/GenBank/DDBJ whole genome shotgun (WGS) entry which is preliminary data.</text>
</comment>
<evidence type="ECO:0000313" key="4">
    <source>
        <dbReference type="Proteomes" id="UP000291269"/>
    </source>
</evidence>
<evidence type="ECO:0000313" key="3">
    <source>
        <dbReference type="EMBL" id="RXZ57854.1"/>
    </source>
</evidence>
<dbReference type="InterPro" id="IPR002347">
    <property type="entry name" value="SDR_fam"/>
</dbReference>
<dbReference type="PRINTS" id="PR00081">
    <property type="entry name" value="GDHRDH"/>
</dbReference>
<protein>
    <submittedName>
        <fullName evidence="3">SDR family NAD(P)-dependent oxidoreductase</fullName>
    </submittedName>
</protein>
<gene>
    <name evidence="3" type="ORF">ESZ91_10900</name>
</gene>
<keyword evidence="2" id="KW-0560">Oxidoreductase</keyword>
<evidence type="ECO:0000256" key="1">
    <source>
        <dbReference type="ARBA" id="ARBA00006484"/>
    </source>
</evidence>
<dbReference type="InterPro" id="IPR036291">
    <property type="entry name" value="NAD(P)-bd_dom_sf"/>
</dbReference>
<dbReference type="InterPro" id="IPR051911">
    <property type="entry name" value="SDR_oxidoreductase"/>
</dbReference>
<comment type="similarity">
    <text evidence="1">Belongs to the short-chain dehydrogenases/reductases (SDR) family.</text>
</comment>
<dbReference type="EMBL" id="SDOZ01000005">
    <property type="protein sequence ID" value="RXZ57854.1"/>
    <property type="molecule type" value="Genomic_DNA"/>
</dbReference>
<dbReference type="RefSeq" id="WP_129227200.1">
    <property type="nucleotide sequence ID" value="NZ_SDOZ01000005.1"/>
</dbReference>
<dbReference type="AlphaFoldDB" id="A0A4Q2K7D2"/>
<sequence>MEQKKKTVKAEQTETSFREALKEKFPESESERKLAVIVGASSGIGYETAIKLIGRNYRIVNISRTTCRLEQVANYLADVSEADDMEKGILEIGAAMKNIDALVYCAGFSMAAPIEKAESEDVRYLFEVNFFGALRAIQAAVPFMKENGGRIVLVSSMGGILPIAFDCFYSCSKAALNMLAKSANSELGEFNIRATAVLPGGTATTFTFKRKVYGAAACGEYASRVEQAASSLADMEQDGMSAGEVAKVIVGCLENKNPPVVVHCGAMNKMYAAAERILPNKATLYLNDRKYFS</sequence>